<accession>A0A5J5E5Q6</accession>
<name>A0A5J5E5Q6_9BIFI</name>
<gene>
    <name evidence="1" type="ORF">EM848_01325</name>
</gene>
<dbReference type="OrthoDB" id="3231571at2"/>
<evidence type="ECO:0000313" key="2">
    <source>
        <dbReference type="Proteomes" id="UP000345527"/>
    </source>
</evidence>
<dbReference type="RefSeq" id="WP_150353213.1">
    <property type="nucleotide sequence ID" value="NZ_JAFEJW010000003.1"/>
</dbReference>
<dbReference type="Proteomes" id="UP000345527">
    <property type="component" value="Unassembled WGS sequence"/>
</dbReference>
<dbReference type="EMBL" id="RZOA01000002">
    <property type="protein sequence ID" value="KAA8824479.1"/>
    <property type="molecule type" value="Genomic_DNA"/>
</dbReference>
<evidence type="ECO:0000313" key="1">
    <source>
        <dbReference type="EMBL" id="KAA8824479.1"/>
    </source>
</evidence>
<proteinExistence type="predicted"/>
<dbReference type="AlphaFoldDB" id="A0A5J5E5Q6"/>
<protein>
    <submittedName>
        <fullName evidence="1">Uncharacterized protein</fullName>
    </submittedName>
</protein>
<sequence length="189" mass="20998">MAKDRGREFTDDELDYLRGLPAVERVTPLRIVYTDDFKRACLSRYLMGDSPVRMFREAGLSPELVGYKRIERCFSRWRADAERILGSGQSNTVATWATDTRRLTKMLRGGVLDFASSKGLEPIGSDAIESEGGDADSNAPDAAEFSDAAGVHVSGPDARDLLIAQLNLRIEDLEHEVARLRAQLGERHD</sequence>
<organism evidence="1 2">
    <name type="scientific">Bifidobacterium vespertilionis</name>
    <dbReference type="NCBI Taxonomy" id="2562524"/>
    <lineage>
        <taxon>Bacteria</taxon>
        <taxon>Bacillati</taxon>
        <taxon>Actinomycetota</taxon>
        <taxon>Actinomycetes</taxon>
        <taxon>Bifidobacteriales</taxon>
        <taxon>Bifidobacteriaceae</taxon>
        <taxon>Bifidobacterium</taxon>
    </lineage>
</organism>
<reference evidence="1 2" key="1">
    <citation type="journal article" date="2019" name="Syst. Appl. Microbiol.">
        <title>Characterization of Bifidobacterium species in feaces of the Egyptian fruit bat: Description of B. vespertilionis sp. nov. and B. rousetti sp. nov.</title>
        <authorList>
            <person name="Modesto M."/>
            <person name="Satti M."/>
            <person name="Watanabe K."/>
            <person name="Puglisi E."/>
            <person name="Morelli L."/>
            <person name="Huang C.-H."/>
            <person name="Liou J.-S."/>
            <person name="Miyashita M."/>
            <person name="Tamura T."/>
            <person name="Saito S."/>
            <person name="Mori K."/>
            <person name="Huang L."/>
            <person name="Sciavilla P."/>
            <person name="Sandri C."/>
            <person name="Spiezio C."/>
            <person name="Vitali F."/>
            <person name="Cavalieri D."/>
            <person name="Perpetuini G."/>
            <person name="Tofalo R."/>
            <person name="Bonetti A."/>
            <person name="Arita M."/>
            <person name="Mattarelli P."/>
        </authorList>
    </citation>
    <scope>NUCLEOTIDE SEQUENCE [LARGE SCALE GENOMIC DNA]</scope>
    <source>
        <strain evidence="1 2">RST8</strain>
    </source>
</reference>
<comment type="caution">
    <text evidence="1">The sequence shown here is derived from an EMBL/GenBank/DDBJ whole genome shotgun (WGS) entry which is preliminary data.</text>
</comment>